<comment type="catalytic activity">
    <reaction evidence="5">
        <text>glucuronate acceptor + UDP-alpha-D-glucuronate = acceptor beta-D-glucuronoside + UDP + H(+)</text>
        <dbReference type="Rhea" id="RHEA:21032"/>
        <dbReference type="ChEBI" id="CHEBI:15378"/>
        <dbReference type="ChEBI" id="CHEBI:58052"/>
        <dbReference type="ChEBI" id="CHEBI:58223"/>
        <dbReference type="ChEBI" id="CHEBI:132367"/>
        <dbReference type="ChEBI" id="CHEBI:132368"/>
        <dbReference type="EC" id="2.4.1.17"/>
    </reaction>
</comment>
<dbReference type="CDD" id="cd03784">
    <property type="entry name" value="GT1_Gtf-like"/>
    <property type="match status" value="1"/>
</dbReference>
<proteinExistence type="inferred from homology"/>
<evidence type="ECO:0000256" key="1">
    <source>
        <dbReference type="ARBA" id="ARBA00009995"/>
    </source>
</evidence>
<dbReference type="SUPFAM" id="SSF53756">
    <property type="entry name" value="UDP-Glycosyltransferase/glycogen phosphorylase"/>
    <property type="match status" value="1"/>
</dbReference>
<keyword evidence="7" id="KW-1185">Reference proteome</keyword>
<comment type="subcellular location">
    <subcellularLocation>
        <location evidence="5">Membrane</location>
        <topology evidence="5">Single-pass membrane protein</topology>
    </subcellularLocation>
</comment>
<dbReference type="Proteomes" id="UP001177670">
    <property type="component" value="Unassembled WGS sequence"/>
</dbReference>
<keyword evidence="3 4" id="KW-0808">Transferase</keyword>
<dbReference type="EMBL" id="JAHYIQ010000003">
    <property type="protein sequence ID" value="KAK1133277.1"/>
    <property type="molecule type" value="Genomic_DNA"/>
</dbReference>
<dbReference type="PANTHER" id="PTHR48043:SF27">
    <property type="entry name" value="UDP-GLUCURONOSYLTRANSFERASE"/>
    <property type="match status" value="1"/>
</dbReference>
<dbReference type="FunFam" id="3.40.50.2000:FF:000050">
    <property type="entry name" value="UDP-glucuronosyltransferase"/>
    <property type="match status" value="1"/>
</dbReference>
<dbReference type="PANTHER" id="PTHR48043">
    <property type="entry name" value="EG:EG0003.4 PROTEIN-RELATED"/>
    <property type="match status" value="1"/>
</dbReference>
<comment type="caution">
    <text evidence="6">The sequence shown here is derived from an EMBL/GenBank/DDBJ whole genome shotgun (WGS) entry which is preliminary data.</text>
</comment>
<dbReference type="InterPro" id="IPR002213">
    <property type="entry name" value="UDP_glucos_trans"/>
</dbReference>
<reference evidence="6" key="1">
    <citation type="submission" date="2021-10" db="EMBL/GenBank/DDBJ databases">
        <title>Melipona bicolor Genome sequencing and assembly.</title>
        <authorList>
            <person name="Araujo N.S."/>
            <person name="Arias M.C."/>
        </authorList>
    </citation>
    <scope>NUCLEOTIDE SEQUENCE</scope>
    <source>
        <strain evidence="6">USP_2M_L1-L4_2017</strain>
        <tissue evidence="6">Whole body</tissue>
    </source>
</reference>
<name>A0AA40G937_9HYME</name>
<dbReference type="GO" id="GO:0016020">
    <property type="term" value="C:membrane"/>
    <property type="evidence" value="ECO:0007669"/>
    <property type="project" value="UniProtKB-SubCell"/>
</dbReference>
<dbReference type="Gene3D" id="3.40.50.2000">
    <property type="entry name" value="Glycogen Phosphorylase B"/>
    <property type="match status" value="2"/>
</dbReference>
<evidence type="ECO:0000256" key="4">
    <source>
        <dbReference type="RuleBase" id="RU003718"/>
    </source>
</evidence>
<keyword evidence="5" id="KW-0472">Membrane</keyword>
<sequence length="527" mass="58697">MPVKLKMANSIDRVVIASAILLLCNSTTGYNILLATMGGTKSHTVPFVALGSSLKARGHNVTLLSAFPGPAANNELQEFVPPIFEAYVGNYTSEWDLVGARFRDEMPISPWDAMRYAWEACEALLRDEISVSWLRRSEGNHHARWDVAVVDGAFPECLLGVLHGENVPTIMLNTVALYSGSISRQGNPSPWSVTPYFGKSLTQDMNFLQRILNVACLATLRLMHWIMINGYLQPVLRKYLGDQLPDVRDLTTEIPLTLQNSHYSVADSVPYLANVVNVACLHCKPATNLGPDLESFLQRGFIFVSMGSSVRASDMPEALRQIFVAVFATLPCNVVWKWEGMKIKDLPSNVRTAAWWPQQELLGHPKLRAFVSHGGLLSLHEAAYHAAPTLVLPVFCDHDGNAAQAEKLGYALVMDLARISIGSFRDGILKVAAVHNNSYRIAAKKRSSLLRDLPINPRKLATWWVEHVAKYKGAEHLKSSARHMNVIHYYSIDVAIFYVIALILLVCGLKKLCWRTIFKQVVKKKID</sequence>
<evidence type="ECO:0000256" key="3">
    <source>
        <dbReference type="ARBA" id="ARBA00022679"/>
    </source>
</evidence>
<protein>
    <recommendedName>
        <fullName evidence="5">UDP-glucuronosyltransferase</fullName>
        <ecNumber evidence="5">2.4.1.17</ecNumber>
    </recommendedName>
</protein>
<dbReference type="InterPro" id="IPR035595">
    <property type="entry name" value="UDP_glycos_trans_CS"/>
</dbReference>
<feature type="transmembrane region" description="Helical" evidence="5">
    <location>
        <begin position="487"/>
        <end position="509"/>
    </location>
</feature>
<evidence type="ECO:0000313" key="6">
    <source>
        <dbReference type="EMBL" id="KAK1133277.1"/>
    </source>
</evidence>
<dbReference type="GO" id="GO:0015020">
    <property type="term" value="F:glucuronosyltransferase activity"/>
    <property type="evidence" value="ECO:0007669"/>
    <property type="project" value="UniProtKB-EC"/>
</dbReference>
<gene>
    <name evidence="6" type="ORF">K0M31_011093</name>
</gene>
<dbReference type="PROSITE" id="PS00375">
    <property type="entry name" value="UDPGT"/>
    <property type="match status" value="1"/>
</dbReference>
<dbReference type="AlphaFoldDB" id="A0AA40G937"/>
<evidence type="ECO:0000313" key="7">
    <source>
        <dbReference type="Proteomes" id="UP001177670"/>
    </source>
</evidence>
<dbReference type="InterPro" id="IPR050271">
    <property type="entry name" value="UDP-glycosyltransferase"/>
</dbReference>
<organism evidence="6 7">
    <name type="scientific">Melipona bicolor</name>
    <dbReference type="NCBI Taxonomy" id="60889"/>
    <lineage>
        <taxon>Eukaryota</taxon>
        <taxon>Metazoa</taxon>
        <taxon>Ecdysozoa</taxon>
        <taxon>Arthropoda</taxon>
        <taxon>Hexapoda</taxon>
        <taxon>Insecta</taxon>
        <taxon>Pterygota</taxon>
        <taxon>Neoptera</taxon>
        <taxon>Endopterygota</taxon>
        <taxon>Hymenoptera</taxon>
        <taxon>Apocrita</taxon>
        <taxon>Aculeata</taxon>
        <taxon>Apoidea</taxon>
        <taxon>Anthophila</taxon>
        <taxon>Apidae</taxon>
        <taxon>Melipona</taxon>
    </lineage>
</organism>
<evidence type="ECO:0000256" key="2">
    <source>
        <dbReference type="ARBA" id="ARBA00022676"/>
    </source>
</evidence>
<dbReference type="EC" id="2.4.1.17" evidence="5"/>
<keyword evidence="2 4" id="KW-0328">Glycosyltransferase</keyword>
<dbReference type="Pfam" id="PF00201">
    <property type="entry name" value="UDPGT"/>
    <property type="match status" value="1"/>
</dbReference>
<keyword evidence="5" id="KW-1133">Transmembrane helix</keyword>
<evidence type="ECO:0000256" key="5">
    <source>
        <dbReference type="RuleBase" id="RU362059"/>
    </source>
</evidence>
<accession>A0AA40G937</accession>
<keyword evidence="5" id="KW-0812">Transmembrane</keyword>
<comment type="similarity">
    <text evidence="1 4">Belongs to the UDP-glycosyltransferase family.</text>
</comment>